<dbReference type="EMBL" id="WLYL01000001">
    <property type="protein sequence ID" value="MTD09970.1"/>
    <property type="molecule type" value="Genomic_DNA"/>
</dbReference>
<sequence>MLSKTDINLLKYLGSVFVLGCIYSSSVFAQGLNCTNNNDPALKTICSAKFSKELNLFKESTLTTNLVTDAPLRLIQDTEKLWLQQLKQCKSFNCYKQQFDSRIEQLNFYTSMNQSLTQHYLKYENGDISSAPVHLQIHQLNKDNIKVEGIAYHNPNNKLDKQTIPFLAYSTTETKTEIINNESDCKYEFNYTKAYLMVKTEQKNCDRFSGVYRLYD</sequence>
<evidence type="ECO:0000313" key="5">
    <source>
        <dbReference type="Proteomes" id="UP001284094"/>
    </source>
</evidence>
<gene>
    <name evidence="3" type="ORF">GIX10_00670</name>
    <name evidence="2" type="ORF">SKM48_01615</name>
</gene>
<reference evidence="3 4" key="1">
    <citation type="submission" date="2019-11" db="EMBL/GenBank/DDBJ databases">
        <authorList>
            <person name="An D."/>
        </authorList>
    </citation>
    <scope>NUCLEOTIDE SEQUENCE [LARGE SCALE GENOMIC DNA]</scope>
    <source>
        <strain evidence="3 4">YIM 103518</strain>
    </source>
</reference>
<accession>A0A6L6GBM9</accession>
<keyword evidence="1" id="KW-0732">Signal</keyword>
<comment type="caution">
    <text evidence="3">The sequence shown here is derived from an EMBL/GenBank/DDBJ whole genome shotgun (WGS) entry which is preliminary data.</text>
</comment>
<proteinExistence type="predicted"/>
<dbReference type="AlphaFoldDB" id="A0A6L6GBM9"/>
<reference evidence="2 5" key="3">
    <citation type="journal article" date="2024" name="Syst. Appl. Microbiol.">
        <title>Evidence for the occurrence of Acinetobacter faecalis in cattle feces and its emended description.</title>
        <authorList>
            <person name="Kyselkova M."/>
            <person name="Xanthopoulou K."/>
            <person name="Shestivska V."/>
            <person name="Spanelova P."/>
            <person name="Maixnerova M."/>
            <person name="Higgins P.G."/>
            <person name="Nemec A."/>
        </authorList>
    </citation>
    <scope>NUCLEOTIDE SEQUENCE [LARGE SCALE GENOMIC DNA]</scope>
    <source>
        <strain evidence="2 5">ANC 7225</strain>
    </source>
</reference>
<dbReference type="Proteomes" id="UP001284094">
    <property type="component" value="Unassembled WGS sequence"/>
</dbReference>
<dbReference type="RefSeq" id="WP_154771644.1">
    <property type="nucleotide sequence ID" value="NZ_JAXHPE010000001.1"/>
</dbReference>
<feature type="chain" id="PRO_5026802870" description="DUF1311 domain-containing protein" evidence="1">
    <location>
        <begin position="30"/>
        <end position="216"/>
    </location>
</feature>
<evidence type="ECO:0000256" key="1">
    <source>
        <dbReference type="SAM" id="SignalP"/>
    </source>
</evidence>
<dbReference type="Proteomes" id="UP000473854">
    <property type="component" value="Unassembled WGS sequence"/>
</dbReference>
<evidence type="ECO:0000313" key="4">
    <source>
        <dbReference type="Proteomes" id="UP000473854"/>
    </source>
</evidence>
<evidence type="ECO:0008006" key="6">
    <source>
        <dbReference type="Google" id="ProtNLM"/>
    </source>
</evidence>
<reference evidence="2" key="2">
    <citation type="submission" date="2023-11" db="EMBL/GenBank/DDBJ databases">
        <authorList>
            <person name="Kyselkova M."/>
            <person name="Xanthopoulou K."/>
            <person name="Shestivska V."/>
            <person name="Spanelova P."/>
            <person name="Maixnerova M."/>
            <person name="Higgins P.G."/>
            <person name="Nemec A."/>
        </authorList>
    </citation>
    <scope>NUCLEOTIDE SEQUENCE</scope>
    <source>
        <strain evidence="2">ANC 7225</strain>
    </source>
</reference>
<dbReference type="EMBL" id="JAXHPO010000004">
    <property type="protein sequence ID" value="MDY6549473.1"/>
    <property type="molecule type" value="Genomic_DNA"/>
</dbReference>
<organism evidence="3 4">
    <name type="scientific">Acinetobacter faecalis</name>
    <dbReference type="NCBI Taxonomy" id="2665161"/>
    <lineage>
        <taxon>Bacteria</taxon>
        <taxon>Pseudomonadati</taxon>
        <taxon>Pseudomonadota</taxon>
        <taxon>Gammaproteobacteria</taxon>
        <taxon>Moraxellales</taxon>
        <taxon>Moraxellaceae</taxon>
        <taxon>Acinetobacter</taxon>
    </lineage>
</organism>
<name>A0A6L6GBM9_9GAMM</name>
<protein>
    <recommendedName>
        <fullName evidence="6">DUF1311 domain-containing protein</fullName>
    </recommendedName>
</protein>
<feature type="signal peptide" evidence="1">
    <location>
        <begin position="1"/>
        <end position="29"/>
    </location>
</feature>
<evidence type="ECO:0000313" key="3">
    <source>
        <dbReference type="EMBL" id="MTD09970.1"/>
    </source>
</evidence>
<keyword evidence="5" id="KW-1185">Reference proteome</keyword>
<evidence type="ECO:0000313" key="2">
    <source>
        <dbReference type="EMBL" id="MDY6549473.1"/>
    </source>
</evidence>